<dbReference type="GO" id="GO:0008270">
    <property type="term" value="F:zinc ion binding"/>
    <property type="evidence" value="ECO:0007669"/>
    <property type="project" value="UniProtKB-KW"/>
</dbReference>
<evidence type="ECO:0000256" key="1">
    <source>
        <dbReference type="PROSITE-ProRule" id="PRU00175"/>
    </source>
</evidence>
<dbReference type="GO" id="GO:0061630">
    <property type="term" value="F:ubiquitin protein ligase activity"/>
    <property type="evidence" value="ECO:0007669"/>
    <property type="project" value="UniProtKB-EC"/>
</dbReference>
<dbReference type="Pfam" id="PF13920">
    <property type="entry name" value="zf-C3HC4_3"/>
    <property type="match status" value="1"/>
</dbReference>
<dbReference type="InterPro" id="IPR045194">
    <property type="entry name" value="MGRN1/RNF157-like"/>
</dbReference>
<name>A0A8J8STT0_HALGN</name>
<dbReference type="Gene3D" id="3.30.40.10">
    <property type="entry name" value="Zinc/RING finger domain, C3HC4 (zinc finger)"/>
    <property type="match status" value="1"/>
</dbReference>
<keyword evidence="1" id="KW-0479">Metal-binding</keyword>
<protein>
    <recommendedName>
        <fullName evidence="2">RING-type domain-containing protein</fullName>
    </recommendedName>
</protein>
<dbReference type="SMART" id="SM00184">
    <property type="entry name" value="RING"/>
    <property type="match status" value="1"/>
</dbReference>
<proteinExistence type="predicted"/>
<dbReference type="OrthoDB" id="27896at2759"/>
<organism evidence="3 4">
    <name type="scientific">Halteria grandinella</name>
    <dbReference type="NCBI Taxonomy" id="5974"/>
    <lineage>
        <taxon>Eukaryota</taxon>
        <taxon>Sar</taxon>
        <taxon>Alveolata</taxon>
        <taxon>Ciliophora</taxon>
        <taxon>Intramacronucleata</taxon>
        <taxon>Spirotrichea</taxon>
        <taxon>Stichotrichia</taxon>
        <taxon>Sporadotrichida</taxon>
        <taxon>Halteriidae</taxon>
        <taxon>Halteria</taxon>
    </lineage>
</organism>
<dbReference type="EMBL" id="RRYP01033502">
    <property type="protein sequence ID" value="TNV70712.1"/>
    <property type="molecule type" value="Genomic_DNA"/>
</dbReference>
<comment type="caution">
    <text evidence="3">The sequence shown here is derived from an EMBL/GenBank/DDBJ whole genome shotgun (WGS) entry which is preliminary data.</text>
</comment>
<evidence type="ECO:0000313" key="4">
    <source>
        <dbReference type="Proteomes" id="UP000785679"/>
    </source>
</evidence>
<dbReference type="Proteomes" id="UP000785679">
    <property type="component" value="Unassembled WGS sequence"/>
</dbReference>
<evidence type="ECO:0000313" key="3">
    <source>
        <dbReference type="EMBL" id="TNV70712.1"/>
    </source>
</evidence>
<dbReference type="PANTHER" id="PTHR22996">
    <property type="entry name" value="MAHOGUNIN"/>
    <property type="match status" value="1"/>
</dbReference>
<dbReference type="GO" id="GO:0016567">
    <property type="term" value="P:protein ubiquitination"/>
    <property type="evidence" value="ECO:0007669"/>
    <property type="project" value="TreeGrafter"/>
</dbReference>
<feature type="domain" description="RING-type" evidence="2">
    <location>
        <begin position="194"/>
        <end position="233"/>
    </location>
</feature>
<dbReference type="InterPro" id="IPR001841">
    <property type="entry name" value="Znf_RING"/>
</dbReference>
<reference evidence="3" key="1">
    <citation type="submission" date="2019-06" db="EMBL/GenBank/DDBJ databases">
        <authorList>
            <person name="Zheng W."/>
        </authorList>
    </citation>
    <scope>NUCLEOTIDE SEQUENCE</scope>
    <source>
        <strain evidence="3">QDHG01</strain>
    </source>
</reference>
<dbReference type="AlphaFoldDB" id="A0A8J8STT0"/>
<dbReference type="GO" id="GO:0005737">
    <property type="term" value="C:cytoplasm"/>
    <property type="evidence" value="ECO:0007669"/>
    <property type="project" value="TreeGrafter"/>
</dbReference>
<dbReference type="InterPro" id="IPR013083">
    <property type="entry name" value="Znf_RING/FYVE/PHD"/>
</dbReference>
<dbReference type="SUPFAM" id="SSF57850">
    <property type="entry name" value="RING/U-box"/>
    <property type="match status" value="1"/>
</dbReference>
<gene>
    <name evidence="3" type="ORF">FGO68_gene6094</name>
</gene>
<dbReference type="PANTHER" id="PTHR22996:SF0">
    <property type="entry name" value="RE60872P-RELATED"/>
    <property type="match status" value="1"/>
</dbReference>
<accession>A0A8J8STT0</accession>
<keyword evidence="1" id="KW-0863">Zinc-finger</keyword>
<dbReference type="PROSITE" id="PS50089">
    <property type="entry name" value="ZF_RING_2"/>
    <property type="match status" value="1"/>
</dbReference>
<evidence type="ECO:0000259" key="2">
    <source>
        <dbReference type="PROSITE" id="PS50089"/>
    </source>
</evidence>
<keyword evidence="1" id="KW-0862">Zinc</keyword>
<sequence length="249" mass="28423">MTQAKKDLQDFKLQTYIHKESIKTKITPDNQLQISLKIDALCDAYLRVNTCVTEQRDMNNVPTMMYTPNKENYIQEMRVRTGMDQIIPYERIKFDLGVMKTYEMYQVYHSYYPLVMSVNYQKNGRLYAFINYAHFTKDSTGAINGAHITKQVILINGIPFEIKSIYGLNIGGTKDDADDDTAQGQVDDDGEQECLVCLSEPKSTIIMPCGHLCVCSDCGKTIKEKNYTCPICRGQIGSLIPFKMKTNKK</sequence>
<keyword evidence="4" id="KW-1185">Reference proteome</keyword>